<dbReference type="Gene3D" id="1.10.510.10">
    <property type="entry name" value="Transferase(Phosphotransferase) domain 1"/>
    <property type="match status" value="1"/>
</dbReference>
<evidence type="ECO:0000256" key="5">
    <source>
        <dbReference type="ARBA" id="ARBA00022840"/>
    </source>
</evidence>
<dbReference type="SUPFAM" id="SSF56112">
    <property type="entry name" value="Protein kinase-like (PK-like)"/>
    <property type="match status" value="1"/>
</dbReference>
<dbReference type="InterPro" id="IPR011009">
    <property type="entry name" value="Kinase-like_dom_sf"/>
</dbReference>
<evidence type="ECO:0000313" key="9">
    <source>
        <dbReference type="Proteomes" id="UP001189429"/>
    </source>
</evidence>
<evidence type="ECO:0000259" key="7">
    <source>
        <dbReference type="PROSITE" id="PS50011"/>
    </source>
</evidence>
<evidence type="ECO:0000256" key="1">
    <source>
        <dbReference type="ARBA" id="ARBA00022527"/>
    </source>
</evidence>
<dbReference type="PANTHER" id="PTHR24353:SF143">
    <property type="entry name" value="PROTEIN KINASE DOMAIN-CONTAINING PROTEIN"/>
    <property type="match status" value="1"/>
</dbReference>
<dbReference type="InterPro" id="IPR000719">
    <property type="entry name" value="Prot_kinase_dom"/>
</dbReference>
<feature type="domain" description="Protein kinase" evidence="7">
    <location>
        <begin position="1"/>
        <end position="237"/>
    </location>
</feature>
<evidence type="ECO:0000313" key="8">
    <source>
        <dbReference type="EMBL" id="CAK0880762.1"/>
    </source>
</evidence>
<keyword evidence="3" id="KW-0547">Nucleotide-binding</keyword>
<evidence type="ECO:0000256" key="2">
    <source>
        <dbReference type="ARBA" id="ARBA00022679"/>
    </source>
</evidence>
<keyword evidence="4" id="KW-0418">Kinase</keyword>
<organism evidence="8 9">
    <name type="scientific">Prorocentrum cordatum</name>
    <dbReference type="NCBI Taxonomy" id="2364126"/>
    <lineage>
        <taxon>Eukaryota</taxon>
        <taxon>Sar</taxon>
        <taxon>Alveolata</taxon>
        <taxon>Dinophyceae</taxon>
        <taxon>Prorocentrales</taxon>
        <taxon>Prorocentraceae</taxon>
        <taxon>Prorocentrum</taxon>
    </lineage>
</organism>
<dbReference type="PANTHER" id="PTHR24353">
    <property type="entry name" value="CYCLIC NUCLEOTIDE-DEPENDENT PROTEIN KINASE"/>
    <property type="match status" value="1"/>
</dbReference>
<keyword evidence="1" id="KW-0723">Serine/threonine-protein kinase</keyword>
<name>A0ABN9W7P9_9DINO</name>
<keyword evidence="5" id="KW-0067">ATP-binding</keyword>
<feature type="region of interest" description="Disordered" evidence="6">
    <location>
        <begin position="226"/>
        <end position="260"/>
    </location>
</feature>
<dbReference type="Pfam" id="PF00069">
    <property type="entry name" value="Pkinase"/>
    <property type="match status" value="1"/>
</dbReference>
<reference evidence="8" key="1">
    <citation type="submission" date="2023-10" db="EMBL/GenBank/DDBJ databases">
        <authorList>
            <person name="Chen Y."/>
            <person name="Shah S."/>
            <person name="Dougan E. K."/>
            <person name="Thang M."/>
            <person name="Chan C."/>
        </authorList>
    </citation>
    <scope>NUCLEOTIDE SEQUENCE [LARGE SCALE GENOMIC DNA]</scope>
</reference>
<keyword evidence="2" id="KW-0808">Transferase</keyword>
<dbReference type="SMART" id="SM00220">
    <property type="entry name" value="S_TKc"/>
    <property type="match status" value="1"/>
</dbReference>
<proteinExistence type="predicted"/>
<gene>
    <name evidence="8" type="ORF">PCOR1329_LOCUS63807</name>
</gene>
<comment type="caution">
    <text evidence="8">The sequence shown here is derived from an EMBL/GenBank/DDBJ whole genome shotgun (WGS) entry which is preliminary data.</text>
</comment>
<evidence type="ECO:0000256" key="4">
    <source>
        <dbReference type="ARBA" id="ARBA00022777"/>
    </source>
</evidence>
<protein>
    <recommendedName>
        <fullName evidence="7">Protein kinase domain-containing protein</fullName>
    </recommendedName>
</protein>
<accession>A0ABN9W7P9</accession>
<keyword evidence="9" id="KW-1185">Reference proteome</keyword>
<dbReference type="Proteomes" id="UP001189429">
    <property type="component" value="Unassembled WGS sequence"/>
</dbReference>
<dbReference type="PROSITE" id="PS50011">
    <property type="entry name" value="PROTEIN_KINASE_DOM"/>
    <property type="match status" value="1"/>
</dbReference>
<feature type="region of interest" description="Disordered" evidence="6">
    <location>
        <begin position="175"/>
        <end position="194"/>
    </location>
</feature>
<sequence length="315" mass="33740">MRPWRSGNSISFAVSNIQTLSLPWIHRVAIVCGTGAGGHRGPYSAFGCALLLYGPSGRGVRHAPVRPSGCRIADLHGRNTVHRDLKPANCLVSKEGVLKLIDFNIAASTEEGELLTPTGTREFCAPEVLSMPYASPADVWSLGLCLHFMLHGRMPFGDCDGEPTAASLAAASTATGSDCASDGSSDGSDCSGRARAMTENPKDAWGGSMWALRRCHLQDWRLRATAQDRGSSRAPPAGSPPAEPGRARARGGGCQRAGSARTTWVRKEGVQCRAEQILFILNRTRCPRRRGLCRIMRFGTARSKAQLLLRRGCAG</sequence>
<evidence type="ECO:0000256" key="6">
    <source>
        <dbReference type="SAM" id="MobiDB-lite"/>
    </source>
</evidence>
<evidence type="ECO:0000256" key="3">
    <source>
        <dbReference type="ARBA" id="ARBA00022741"/>
    </source>
</evidence>
<dbReference type="EMBL" id="CAUYUJ010018115">
    <property type="protein sequence ID" value="CAK0880762.1"/>
    <property type="molecule type" value="Genomic_DNA"/>
</dbReference>